<evidence type="ECO:0008006" key="3">
    <source>
        <dbReference type="Google" id="ProtNLM"/>
    </source>
</evidence>
<evidence type="ECO:0000313" key="1">
    <source>
        <dbReference type="EMBL" id="ACV39084.1"/>
    </source>
</evidence>
<dbReference type="RefSeq" id="WP_015769427.1">
    <property type="nucleotide sequence ID" value="NC_013192.1"/>
</dbReference>
<name>C7NAA3_LEPBD</name>
<protein>
    <recommendedName>
        <fullName evidence="3">Flagellin N-methylase</fullName>
    </recommendedName>
</protein>
<dbReference type="KEGG" id="lba:Lebu_1192"/>
<dbReference type="OrthoDB" id="665764at2"/>
<proteinExistence type="predicted"/>
<dbReference type="EMBL" id="CP001685">
    <property type="protein sequence ID" value="ACV39084.1"/>
    <property type="molecule type" value="Genomic_DNA"/>
</dbReference>
<sequence>MFECDVCGHCCRNLDKSPIYLELDRGDGTCKYLVGNLCSIYKNRPLICRVDESYEVFFKDTISIKEYYRLNCEACIRLKEQAEKNKKTK</sequence>
<accession>C7NAA3</accession>
<dbReference type="STRING" id="523794.Lebu_1192"/>
<dbReference type="HOGENOM" id="CLU_169583_1_0_0"/>
<organism evidence="1 2">
    <name type="scientific">Leptotrichia buccalis (strain ATCC 14201 / DSM 1135 / JCM 12969 / NCTC 10249 / C-1013-b)</name>
    <dbReference type="NCBI Taxonomy" id="523794"/>
    <lineage>
        <taxon>Bacteria</taxon>
        <taxon>Fusobacteriati</taxon>
        <taxon>Fusobacteriota</taxon>
        <taxon>Fusobacteriia</taxon>
        <taxon>Fusobacteriales</taxon>
        <taxon>Leptotrichiaceae</taxon>
        <taxon>Leptotrichia</taxon>
    </lineage>
</organism>
<gene>
    <name evidence="1" type="ordered locus">Lebu_1192</name>
</gene>
<evidence type="ECO:0000313" key="2">
    <source>
        <dbReference type="Proteomes" id="UP000001910"/>
    </source>
</evidence>
<dbReference type="Proteomes" id="UP000001910">
    <property type="component" value="Chromosome"/>
</dbReference>
<reference evidence="1 2" key="1">
    <citation type="journal article" date="2009" name="Stand. Genomic Sci.">
        <title>Complete genome sequence of Leptotrichia buccalis type strain (C-1013-b).</title>
        <authorList>
            <person name="Ivanova N."/>
            <person name="Gronow S."/>
            <person name="Lapidus A."/>
            <person name="Copeland A."/>
            <person name="Glavina Del Rio T."/>
            <person name="Nolan M."/>
            <person name="Lucas S."/>
            <person name="Chen F."/>
            <person name="Tice H."/>
            <person name="Cheng J.F."/>
            <person name="Saunders E."/>
            <person name="Bruce D."/>
            <person name="Goodwin L."/>
            <person name="Brettin T."/>
            <person name="Detter J.C."/>
            <person name="Han C."/>
            <person name="Pitluck S."/>
            <person name="Mikhailova N."/>
            <person name="Pati A."/>
            <person name="Mavrommatis K."/>
            <person name="Chen A."/>
            <person name="Palaniappan K."/>
            <person name="Land M."/>
            <person name="Hauser L."/>
            <person name="Chang Y.J."/>
            <person name="Jeffries C.D."/>
            <person name="Chain P."/>
            <person name="Rohde C."/>
            <person name="Goker M."/>
            <person name="Bristow J."/>
            <person name="Eisen J.A."/>
            <person name="Markowitz V."/>
            <person name="Hugenholtz P."/>
            <person name="Kyrpides N.C."/>
            <person name="Klenk H.P."/>
        </authorList>
    </citation>
    <scope>NUCLEOTIDE SEQUENCE [LARGE SCALE GENOMIC DNA]</scope>
    <source>
        <strain evidence="2">ATCC 14201 / DSM 1135 / JCM 12969 / NCTC 10249 / C-1013-b</strain>
    </source>
</reference>
<dbReference type="eggNOG" id="COG0727">
    <property type="taxonomic scope" value="Bacteria"/>
</dbReference>
<keyword evidence="2" id="KW-1185">Reference proteome</keyword>
<dbReference type="AlphaFoldDB" id="C7NAA3"/>